<feature type="compositionally biased region" description="Low complexity" evidence="1">
    <location>
        <begin position="1"/>
        <end position="30"/>
    </location>
</feature>
<dbReference type="EMBL" id="JBGBPQ010000023">
    <property type="protein sequence ID" value="KAL1500305.1"/>
    <property type="molecule type" value="Genomic_DNA"/>
</dbReference>
<proteinExistence type="predicted"/>
<feature type="compositionally biased region" description="Pro residues" evidence="1">
    <location>
        <begin position="55"/>
        <end position="64"/>
    </location>
</feature>
<feature type="compositionally biased region" description="Low complexity" evidence="1">
    <location>
        <begin position="37"/>
        <end position="54"/>
    </location>
</feature>
<evidence type="ECO:0000313" key="3">
    <source>
        <dbReference type="Proteomes" id="UP001515480"/>
    </source>
</evidence>
<feature type="compositionally biased region" description="Low complexity" evidence="1">
    <location>
        <begin position="73"/>
        <end position="84"/>
    </location>
</feature>
<dbReference type="InterPro" id="IPR011990">
    <property type="entry name" value="TPR-like_helical_dom_sf"/>
</dbReference>
<feature type="compositionally biased region" description="Basic and acidic residues" evidence="1">
    <location>
        <begin position="279"/>
        <end position="292"/>
    </location>
</feature>
<dbReference type="Proteomes" id="UP001515480">
    <property type="component" value="Unassembled WGS sequence"/>
</dbReference>
<dbReference type="SUPFAM" id="SSF48452">
    <property type="entry name" value="TPR-like"/>
    <property type="match status" value="1"/>
</dbReference>
<evidence type="ECO:0000256" key="1">
    <source>
        <dbReference type="SAM" id="MobiDB-lite"/>
    </source>
</evidence>
<dbReference type="AlphaFoldDB" id="A0AB34IK57"/>
<gene>
    <name evidence="2" type="ORF">AB1Y20_012971</name>
</gene>
<organism evidence="2 3">
    <name type="scientific">Prymnesium parvum</name>
    <name type="common">Toxic golden alga</name>
    <dbReference type="NCBI Taxonomy" id="97485"/>
    <lineage>
        <taxon>Eukaryota</taxon>
        <taxon>Haptista</taxon>
        <taxon>Haptophyta</taxon>
        <taxon>Prymnesiophyceae</taxon>
        <taxon>Prymnesiales</taxon>
        <taxon>Prymnesiaceae</taxon>
        <taxon>Prymnesium</taxon>
    </lineage>
</organism>
<feature type="region of interest" description="Disordered" evidence="1">
    <location>
        <begin position="1"/>
        <end position="128"/>
    </location>
</feature>
<name>A0AB34IK57_PRYPA</name>
<evidence type="ECO:0000313" key="2">
    <source>
        <dbReference type="EMBL" id="KAL1500305.1"/>
    </source>
</evidence>
<comment type="caution">
    <text evidence="2">The sequence shown here is derived from an EMBL/GenBank/DDBJ whole genome shotgun (WGS) entry which is preliminary data.</text>
</comment>
<feature type="region of interest" description="Disordered" evidence="1">
    <location>
        <begin position="268"/>
        <end position="292"/>
    </location>
</feature>
<dbReference type="Gene3D" id="1.25.40.10">
    <property type="entry name" value="Tetratricopeptide repeat domain"/>
    <property type="match status" value="1"/>
</dbReference>
<reference evidence="2 3" key="1">
    <citation type="journal article" date="2024" name="Science">
        <title>Giant polyketide synthase enzymes in the biosynthesis of giant marine polyether toxins.</title>
        <authorList>
            <person name="Fallon T.R."/>
            <person name="Shende V.V."/>
            <person name="Wierzbicki I.H."/>
            <person name="Pendleton A.L."/>
            <person name="Watervoot N.F."/>
            <person name="Auber R.P."/>
            <person name="Gonzalez D.J."/>
            <person name="Wisecaver J.H."/>
            <person name="Moore B.S."/>
        </authorList>
    </citation>
    <scope>NUCLEOTIDE SEQUENCE [LARGE SCALE GENOMIC DNA]</scope>
    <source>
        <strain evidence="2 3">12B1</strain>
    </source>
</reference>
<protein>
    <submittedName>
        <fullName evidence="2">Uncharacterized protein</fullName>
    </submittedName>
</protein>
<sequence length="435" mass="46046">MATALSARSSSASSFSRSERSASTARAPTTLFPPPLAAVCSGASSFAASHSSAGAPPPPPPPRQPWLQGGDGSSFTVSQSSTASDTLAPHHGRKTSRPSTARPAFDDIFSVGGPRPAKGPPRREADAHRRVEAEAYRALDAGAFERAAAGFRQALHNGSSRTADMIDPARPRLQAALSAALAGMKQYAPALRAAESCVQLDPRWHEGHAARARALEALGQRRLSAEAFRAAARLAAGGGDRAADKYAPEEARVLHALEAELALRPREELAGVARPPPLEPKEEARRVATDGRRERAEAAARCRQAAEAAWLKRASSAKGARLAAVAAEAAATRENARPVSARAAGCEEELAARERKARLDEVAYQAARNREAASVAAVQAPPPWVPATVDLWRPKPAVAASRRMPPNGRIERGAPYAQGARGPDWMWTQQPRRLP</sequence>
<accession>A0AB34IK57</accession>
<feature type="region of interest" description="Disordered" evidence="1">
    <location>
        <begin position="399"/>
        <end position="435"/>
    </location>
</feature>
<keyword evidence="3" id="KW-1185">Reference proteome</keyword>